<evidence type="ECO:0000313" key="2">
    <source>
        <dbReference type="EMBL" id="CAI5796910.1"/>
    </source>
</evidence>
<feature type="compositionally biased region" description="Low complexity" evidence="1">
    <location>
        <begin position="53"/>
        <end position="83"/>
    </location>
</feature>
<feature type="compositionally biased region" description="Pro residues" evidence="1">
    <location>
        <begin position="129"/>
        <end position="142"/>
    </location>
</feature>
<protein>
    <submittedName>
        <fullName evidence="2">Uncharacterized protein</fullName>
    </submittedName>
</protein>
<evidence type="ECO:0000313" key="3">
    <source>
        <dbReference type="Proteomes" id="UP001178461"/>
    </source>
</evidence>
<organism evidence="2 3">
    <name type="scientific">Podarcis lilfordi</name>
    <name type="common">Lilford's wall lizard</name>
    <dbReference type="NCBI Taxonomy" id="74358"/>
    <lineage>
        <taxon>Eukaryota</taxon>
        <taxon>Metazoa</taxon>
        <taxon>Chordata</taxon>
        <taxon>Craniata</taxon>
        <taxon>Vertebrata</taxon>
        <taxon>Euteleostomi</taxon>
        <taxon>Lepidosauria</taxon>
        <taxon>Squamata</taxon>
        <taxon>Bifurcata</taxon>
        <taxon>Unidentata</taxon>
        <taxon>Episquamata</taxon>
        <taxon>Laterata</taxon>
        <taxon>Lacertibaenia</taxon>
        <taxon>Lacertidae</taxon>
        <taxon>Podarcis</taxon>
    </lineage>
</organism>
<reference evidence="2" key="1">
    <citation type="submission" date="2022-12" db="EMBL/GenBank/DDBJ databases">
        <authorList>
            <person name="Alioto T."/>
            <person name="Alioto T."/>
            <person name="Gomez Garrido J."/>
        </authorList>
    </citation>
    <scope>NUCLEOTIDE SEQUENCE</scope>
</reference>
<dbReference type="EMBL" id="OX395142">
    <property type="protein sequence ID" value="CAI5796910.1"/>
    <property type="molecule type" value="Genomic_DNA"/>
</dbReference>
<sequence>MPVAAAAANSHPRAVQQPDARPFAASVRLRDRDPAKHQGAEERPEPHHRHGQAAGEAVARAAGGRTAAPSGAASPPALLAFSPSSPPGPPPPEPPRTRSRSRSGFFSLLAMNGGGGATATAAAAAAHFQPPPPPPPPAPPHLHGPSLPELGARSQGRGSPAGHGHPRAPPGARAPAPGGVGASFQCQLIHQDHICTDDSDKVTELNEFPSGIKSVNFMQLKVLFS</sequence>
<feature type="region of interest" description="Disordered" evidence="1">
    <location>
        <begin position="1"/>
        <end position="180"/>
    </location>
</feature>
<evidence type="ECO:0000256" key="1">
    <source>
        <dbReference type="SAM" id="MobiDB-lite"/>
    </source>
</evidence>
<feature type="compositionally biased region" description="Basic and acidic residues" evidence="1">
    <location>
        <begin position="28"/>
        <end position="45"/>
    </location>
</feature>
<name>A0AA35LIH0_9SAUR</name>
<proteinExistence type="predicted"/>
<keyword evidence="3" id="KW-1185">Reference proteome</keyword>
<feature type="compositionally biased region" description="Pro residues" evidence="1">
    <location>
        <begin position="84"/>
        <end position="94"/>
    </location>
</feature>
<dbReference type="Proteomes" id="UP001178461">
    <property type="component" value="Chromosome 17"/>
</dbReference>
<gene>
    <name evidence="2" type="ORF">PODLI_1B043538</name>
</gene>
<feature type="compositionally biased region" description="Low complexity" evidence="1">
    <location>
        <begin position="118"/>
        <end position="128"/>
    </location>
</feature>
<accession>A0AA35LIH0</accession>
<dbReference type="AlphaFoldDB" id="A0AA35LIH0"/>